<dbReference type="Gene3D" id="1.10.1200.10">
    <property type="entry name" value="ACP-like"/>
    <property type="match status" value="1"/>
</dbReference>
<accession>A0A0F2TBB4</accession>
<dbReference type="RefSeq" id="WP_045699020.1">
    <property type="nucleotide sequence ID" value="NZ_JZKH01000042.1"/>
</dbReference>
<evidence type="ECO:0000256" key="2">
    <source>
        <dbReference type="ARBA" id="ARBA00022450"/>
    </source>
</evidence>
<evidence type="ECO:0000313" key="6">
    <source>
        <dbReference type="Proteomes" id="UP000033699"/>
    </source>
</evidence>
<evidence type="ECO:0000259" key="4">
    <source>
        <dbReference type="PROSITE" id="PS50075"/>
    </source>
</evidence>
<dbReference type="InterPro" id="IPR036736">
    <property type="entry name" value="ACP-like_sf"/>
</dbReference>
<evidence type="ECO:0000256" key="1">
    <source>
        <dbReference type="ARBA" id="ARBA00004924"/>
    </source>
</evidence>
<dbReference type="PROSITE" id="PS50075">
    <property type="entry name" value="CARRIER"/>
    <property type="match status" value="1"/>
</dbReference>
<dbReference type="SUPFAM" id="SSF47336">
    <property type="entry name" value="ACP-like"/>
    <property type="match status" value="1"/>
</dbReference>
<evidence type="ECO:0000256" key="3">
    <source>
        <dbReference type="ARBA" id="ARBA00022553"/>
    </source>
</evidence>
<reference evidence="5 6" key="1">
    <citation type="submission" date="2015-02" db="EMBL/GenBank/DDBJ databases">
        <authorList>
            <person name="Ju K.-S."/>
            <person name="Doroghazi J.R."/>
            <person name="Metcalf W."/>
        </authorList>
    </citation>
    <scope>NUCLEOTIDE SEQUENCE [LARGE SCALE GENOMIC DNA]</scope>
    <source>
        <strain evidence="5 6">ATCC 31215</strain>
    </source>
</reference>
<proteinExistence type="predicted"/>
<comment type="caution">
    <text evidence="5">The sequence shown here is derived from an EMBL/GenBank/DDBJ whole genome shotgun (WGS) entry which is preliminary data.</text>
</comment>
<keyword evidence="6" id="KW-1185">Reference proteome</keyword>
<protein>
    <submittedName>
        <fullName evidence="5">Isochorismatase</fullName>
    </submittedName>
</protein>
<dbReference type="FunFam" id="1.10.1200.10:FF:000021">
    <property type="entry name" value="Isochorismatase"/>
    <property type="match status" value="1"/>
</dbReference>
<keyword evidence="2" id="KW-0596">Phosphopantetheine</keyword>
<dbReference type="AlphaFoldDB" id="A0A0F2TBB4"/>
<dbReference type="InterPro" id="IPR009081">
    <property type="entry name" value="PP-bd_ACP"/>
</dbReference>
<dbReference type="Proteomes" id="UP000033699">
    <property type="component" value="Unassembled WGS sequence"/>
</dbReference>
<name>A0A0F2TBB4_STRR3</name>
<dbReference type="Pfam" id="PF00550">
    <property type="entry name" value="PP-binding"/>
    <property type="match status" value="1"/>
</dbReference>
<keyword evidence="3" id="KW-0597">Phosphoprotein</keyword>
<dbReference type="OrthoDB" id="2455700at2"/>
<dbReference type="EMBL" id="JZKH01000042">
    <property type="protein sequence ID" value="KJS60483.1"/>
    <property type="molecule type" value="Genomic_DNA"/>
</dbReference>
<organism evidence="5 6">
    <name type="scientific">Streptomyces rubellomurinus (strain ATCC 31215)</name>
    <dbReference type="NCBI Taxonomy" id="359131"/>
    <lineage>
        <taxon>Bacteria</taxon>
        <taxon>Bacillati</taxon>
        <taxon>Actinomycetota</taxon>
        <taxon>Actinomycetes</taxon>
        <taxon>Kitasatosporales</taxon>
        <taxon>Streptomycetaceae</taxon>
        <taxon>Streptomyces</taxon>
    </lineage>
</organism>
<gene>
    <name evidence="5" type="ORF">VM95_20650</name>
</gene>
<dbReference type="PATRIC" id="fig|359131.3.peg.4982"/>
<evidence type="ECO:0000313" key="5">
    <source>
        <dbReference type="EMBL" id="KJS60483.1"/>
    </source>
</evidence>
<feature type="domain" description="Carrier" evidence="4">
    <location>
        <begin position="2"/>
        <end position="77"/>
    </location>
</feature>
<comment type="pathway">
    <text evidence="1">Siderophore biosynthesis.</text>
</comment>
<sequence length="77" mass="8351">MTGAGFTVERIRAEVADLLGEDPADIPVDENLADWGLDSIRLMTLAERWRAEGAEVAFIQLAERPAVEAWAELLGAA</sequence>